<proteinExistence type="predicted"/>
<dbReference type="InterPro" id="IPR046200">
    <property type="entry name" value="DUF6233"/>
</dbReference>
<accession>A0ABN1BMN3</accession>
<reference evidence="2 3" key="1">
    <citation type="journal article" date="2019" name="Int. J. Syst. Evol. Microbiol.">
        <title>The Global Catalogue of Microorganisms (GCM) 10K type strain sequencing project: providing services to taxonomists for standard genome sequencing and annotation.</title>
        <authorList>
            <consortium name="The Broad Institute Genomics Platform"/>
            <consortium name="The Broad Institute Genome Sequencing Center for Infectious Disease"/>
            <person name="Wu L."/>
            <person name="Ma J."/>
        </authorList>
    </citation>
    <scope>NUCLEOTIDE SEQUENCE [LARGE SCALE GENOMIC DNA]</scope>
    <source>
        <strain evidence="2 3">JCM 4805</strain>
    </source>
</reference>
<dbReference type="Pfam" id="PF19746">
    <property type="entry name" value="DUF6233"/>
    <property type="match status" value="1"/>
</dbReference>
<evidence type="ECO:0008006" key="4">
    <source>
        <dbReference type="Google" id="ProtNLM"/>
    </source>
</evidence>
<evidence type="ECO:0000313" key="3">
    <source>
        <dbReference type="Proteomes" id="UP001500909"/>
    </source>
</evidence>
<dbReference type="RefSeq" id="WP_346100471.1">
    <property type="nucleotide sequence ID" value="NZ_BAAABY010000070.1"/>
</dbReference>
<organism evidence="2 3">
    <name type="scientific">Streptomyces olivaceiscleroticus</name>
    <dbReference type="NCBI Taxonomy" id="68245"/>
    <lineage>
        <taxon>Bacteria</taxon>
        <taxon>Bacillati</taxon>
        <taxon>Actinomycetota</taxon>
        <taxon>Actinomycetes</taxon>
        <taxon>Kitasatosporales</taxon>
        <taxon>Streptomycetaceae</taxon>
        <taxon>Streptomyces</taxon>
    </lineage>
</organism>
<name>A0ABN1BMN3_9ACTN</name>
<comment type="caution">
    <text evidence="2">The sequence shown here is derived from an EMBL/GenBank/DDBJ whole genome shotgun (WGS) entry which is preliminary data.</text>
</comment>
<evidence type="ECO:0000313" key="2">
    <source>
        <dbReference type="EMBL" id="GAA0501064.1"/>
    </source>
</evidence>
<dbReference type="EMBL" id="BAAABY010000070">
    <property type="protein sequence ID" value="GAA0501064.1"/>
    <property type="molecule type" value="Genomic_DNA"/>
</dbReference>
<feature type="region of interest" description="Disordered" evidence="1">
    <location>
        <begin position="37"/>
        <end position="80"/>
    </location>
</feature>
<protein>
    <recommendedName>
        <fullName evidence="4">Ada DNA repair metal-binding domain-containing protein</fullName>
    </recommendedName>
</protein>
<dbReference type="Proteomes" id="UP001500909">
    <property type="component" value="Unassembled WGS sequence"/>
</dbReference>
<gene>
    <name evidence="2" type="ORF">GCM10010361_78240</name>
</gene>
<evidence type="ECO:0000256" key="1">
    <source>
        <dbReference type="SAM" id="MobiDB-lite"/>
    </source>
</evidence>
<sequence length="108" mass="11997">MNEDLPPDLPRLRTLETWLGMQLDRVRHRIAQLEAEAAAHEQRRTPAPRPDWLIEPGISGRPISVHTGDCGMSGKRPRPVTRDQARNALAEGVEPCGMCRPDTALGID</sequence>
<keyword evidence="3" id="KW-1185">Reference proteome</keyword>